<comment type="caution">
    <text evidence="5">The sequence shown here is derived from an EMBL/GenBank/DDBJ whole genome shotgun (WGS) entry which is preliminary data.</text>
</comment>
<dbReference type="GO" id="GO:0032222">
    <property type="term" value="P:regulation of synaptic transmission, cholinergic"/>
    <property type="evidence" value="ECO:0007669"/>
    <property type="project" value="InterPro"/>
</dbReference>
<keyword evidence="3" id="KW-0472">Membrane</keyword>
<keyword evidence="6" id="KW-1185">Reference proteome</keyword>
<evidence type="ECO:0000256" key="4">
    <source>
        <dbReference type="SAM" id="SignalP"/>
    </source>
</evidence>
<dbReference type="Pfam" id="PF17064">
    <property type="entry name" value="QVR"/>
    <property type="match status" value="1"/>
</dbReference>
<keyword evidence="1 4" id="KW-0732">Signal</keyword>
<dbReference type="OrthoDB" id="6110560at2759"/>
<keyword evidence="3" id="KW-1133">Transmembrane helix</keyword>
<dbReference type="PANTHER" id="PTHR33562:SF2">
    <property type="entry name" value="PROTEIN QUIVER"/>
    <property type="match status" value="1"/>
</dbReference>
<accession>A0A8B6EIQ6</accession>
<feature type="transmembrane region" description="Helical" evidence="3">
    <location>
        <begin position="119"/>
        <end position="136"/>
    </location>
</feature>
<dbReference type="GO" id="GO:0030431">
    <property type="term" value="P:sleep"/>
    <property type="evidence" value="ECO:0007669"/>
    <property type="project" value="InterPro"/>
</dbReference>
<dbReference type="PANTHER" id="PTHR33562">
    <property type="entry name" value="ATILLA, ISOFORM B-RELATED-RELATED"/>
    <property type="match status" value="1"/>
</dbReference>
<dbReference type="InterPro" id="IPR050975">
    <property type="entry name" value="Sleep_regulator"/>
</dbReference>
<evidence type="ECO:0000256" key="3">
    <source>
        <dbReference type="SAM" id="Phobius"/>
    </source>
</evidence>
<keyword evidence="2" id="KW-0325">Glycoprotein</keyword>
<feature type="signal peptide" evidence="4">
    <location>
        <begin position="1"/>
        <end position="23"/>
    </location>
</feature>
<dbReference type="SUPFAM" id="SSF57302">
    <property type="entry name" value="Snake toxin-like"/>
    <property type="match status" value="1"/>
</dbReference>
<proteinExistence type="predicted"/>
<evidence type="ECO:0000313" key="6">
    <source>
        <dbReference type="Proteomes" id="UP000596742"/>
    </source>
</evidence>
<feature type="chain" id="PRO_5032517520" description="Protein sleepless" evidence="4">
    <location>
        <begin position="24"/>
        <end position="139"/>
    </location>
</feature>
<dbReference type="InterPro" id="IPR045860">
    <property type="entry name" value="Snake_toxin-like_sf"/>
</dbReference>
<evidence type="ECO:0000313" key="5">
    <source>
        <dbReference type="EMBL" id="VDI35546.1"/>
    </source>
</evidence>
<dbReference type="EMBL" id="UYJE01005246">
    <property type="protein sequence ID" value="VDI35546.1"/>
    <property type="molecule type" value="Genomic_DNA"/>
</dbReference>
<name>A0A8B6EIQ6_MYTGA</name>
<dbReference type="Proteomes" id="UP000596742">
    <property type="component" value="Unassembled WGS sequence"/>
</dbReference>
<sequence>MKYLEVAVVIFICISCYIDVGESIKCHVCNSFKEQQCGDEFPKDNTNFLKDCPANYTMCRKIVQNVYYGDDWNVRYIRECAMTGEVEDTCRERTGTYKVKVKYCHCGNPECNGVTQNKINFMAALIPLFVAALFTFKKL</sequence>
<evidence type="ECO:0000256" key="2">
    <source>
        <dbReference type="ARBA" id="ARBA00023180"/>
    </source>
</evidence>
<gene>
    <name evidence="5" type="ORF">MGAL_10B075248</name>
</gene>
<dbReference type="InterPro" id="IPR031424">
    <property type="entry name" value="QVR-like"/>
</dbReference>
<keyword evidence="3" id="KW-0812">Transmembrane</keyword>
<protein>
    <recommendedName>
        <fullName evidence="7">Protein sleepless</fullName>
    </recommendedName>
</protein>
<reference evidence="5" key="1">
    <citation type="submission" date="2018-11" db="EMBL/GenBank/DDBJ databases">
        <authorList>
            <person name="Alioto T."/>
            <person name="Alioto T."/>
        </authorList>
    </citation>
    <scope>NUCLEOTIDE SEQUENCE</scope>
</reference>
<organism evidence="5 6">
    <name type="scientific">Mytilus galloprovincialis</name>
    <name type="common">Mediterranean mussel</name>
    <dbReference type="NCBI Taxonomy" id="29158"/>
    <lineage>
        <taxon>Eukaryota</taxon>
        <taxon>Metazoa</taxon>
        <taxon>Spiralia</taxon>
        <taxon>Lophotrochozoa</taxon>
        <taxon>Mollusca</taxon>
        <taxon>Bivalvia</taxon>
        <taxon>Autobranchia</taxon>
        <taxon>Pteriomorphia</taxon>
        <taxon>Mytilida</taxon>
        <taxon>Mytiloidea</taxon>
        <taxon>Mytilidae</taxon>
        <taxon>Mytilinae</taxon>
        <taxon>Mytilus</taxon>
    </lineage>
</organism>
<evidence type="ECO:0008006" key="7">
    <source>
        <dbReference type="Google" id="ProtNLM"/>
    </source>
</evidence>
<dbReference type="AlphaFoldDB" id="A0A8B6EIQ6"/>
<evidence type="ECO:0000256" key="1">
    <source>
        <dbReference type="ARBA" id="ARBA00022729"/>
    </source>
</evidence>